<organism evidence="2 3">
    <name type="scientific">Dryococelus australis</name>
    <dbReference type="NCBI Taxonomy" id="614101"/>
    <lineage>
        <taxon>Eukaryota</taxon>
        <taxon>Metazoa</taxon>
        <taxon>Ecdysozoa</taxon>
        <taxon>Arthropoda</taxon>
        <taxon>Hexapoda</taxon>
        <taxon>Insecta</taxon>
        <taxon>Pterygota</taxon>
        <taxon>Neoptera</taxon>
        <taxon>Polyneoptera</taxon>
        <taxon>Phasmatodea</taxon>
        <taxon>Verophasmatodea</taxon>
        <taxon>Anareolatae</taxon>
        <taxon>Phasmatidae</taxon>
        <taxon>Eurycanthinae</taxon>
        <taxon>Dryococelus</taxon>
    </lineage>
</organism>
<feature type="region of interest" description="Disordered" evidence="1">
    <location>
        <begin position="177"/>
        <end position="208"/>
    </location>
</feature>
<gene>
    <name evidence="2" type="ORF">PR048_030028</name>
</gene>
<feature type="region of interest" description="Disordered" evidence="1">
    <location>
        <begin position="650"/>
        <end position="689"/>
    </location>
</feature>
<proteinExistence type="predicted"/>
<evidence type="ECO:0000313" key="3">
    <source>
        <dbReference type="Proteomes" id="UP001159363"/>
    </source>
</evidence>
<feature type="compositionally biased region" description="Polar residues" evidence="1">
    <location>
        <begin position="679"/>
        <end position="689"/>
    </location>
</feature>
<keyword evidence="3" id="KW-1185">Reference proteome</keyword>
<dbReference type="EMBL" id="JARBHB010000014">
    <property type="protein sequence ID" value="KAJ8868500.1"/>
    <property type="molecule type" value="Genomic_DNA"/>
</dbReference>
<name>A0ABQ9G7T7_9NEOP</name>
<protein>
    <submittedName>
        <fullName evidence="2">Uncharacterized protein</fullName>
    </submittedName>
</protein>
<dbReference type="Proteomes" id="UP001159363">
    <property type="component" value="Chromosome 13"/>
</dbReference>
<comment type="caution">
    <text evidence="2">The sequence shown here is derived from an EMBL/GenBank/DDBJ whole genome shotgun (WGS) entry which is preliminary data.</text>
</comment>
<feature type="compositionally biased region" description="Polar residues" evidence="1">
    <location>
        <begin position="655"/>
        <end position="669"/>
    </location>
</feature>
<evidence type="ECO:0000313" key="2">
    <source>
        <dbReference type="EMBL" id="KAJ8868500.1"/>
    </source>
</evidence>
<feature type="region of interest" description="Disordered" evidence="1">
    <location>
        <begin position="1"/>
        <end position="21"/>
    </location>
</feature>
<sequence length="689" mass="77471">MFEQRSGLESKPIPKKHGGRASVQGVFSANSRFHHNAMTADNTIHHLCRRLRSKIWQAYYLCNSSAQAEVYWFYTRRQQEPVYPCYTTTKMTEHYSVPCEYMVFPQQMTRCSILKIPKAIPPLISRQYRAACVRVHSIADARLVTPTSSPIRDQMILVPNQDPIRSRIEFRTTMVQPGMRGTNTPYGRPPRQAGARPTDVQDEGHHHLRDRGRLVAFERRCGFESRGRRNEVCTEQRRNVRAGEAGNPRENTPTSGIVRHDCHMRKFGDDPAGNRTRLGGRRVSLNTSTPCYFTVLLDRRMNKVMRHMAMLVLHTVEEYTSCIQVDLKQGFQKCSFYSEQPIQIRPTMTLANVPTSLPRREADIRKPAPINQDYYRISALDISNNCVDEMFCREKYKKFTEDRRAKERNVLVKVVARTMGVEDSIGQCFGMGPPHAETNQAAIHTGHVCLPFIRDVINLARRGCKAFKSRWSQATGHVSYGAWHNGPGKGKVKLSGLYNFKKLKFMRKLAEPTCNCLNNPDFAIVLCNGGFVRGKSNVKSFLLCKKLINPVQVGLGGARARQAGYLPAVAALQLARRQADPQTQFPSAGPPARAAIPVAFWAGRHNNGLQVISIYYAKRACSCRGVCVHVSVEGQDPISRPVRGKLEILVKTRRPTASSGKIPTSQNPGVTRPGIEPGEQSNRSATTTP</sequence>
<evidence type="ECO:0000256" key="1">
    <source>
        <dbReference type="SAM" id="MobiDB-lite"/>
    </source>
</evidence>
<reference evidence="2 3" key="1">
    <citation type="submission" date="2023-02" db="EMBL/GenBank/DDBJ databases">
        <title>LHISI_Scaffold_Assembly.</title>
        <authorList>
            <person name="Stuart O.P."/>
            <person name="Cleave R."/>
            <person name="Magrath M.J.L."/>
            <person name="Mikheyev A.S."/>
        </authorList>
    </citation>
    <scope>NUCLEOTIDE SEQUENCE [LARGE SCALE GENOMIC DNA]</scope>
    <source>
        <strain evidence="2">Daus_M_001</strain>
        <tissue evidence="2">Leg muscle</tissue>
    </source>
</reference>
<accession>A0ABQ9G7T7</accession>